<sequence>MTISLYKFVQLYLLFIFRLQVLKYISITPNFLKVIIHNNHYRYVNQLSDTLNSKVVKIIAVGRLYVVNSMRTSSECHLTNYYLFVGVSTTAFPLHYFASQRVVAVIVNSIGDWMSEAVHCSQSYHHLMQLVIYELPDTIDYFLKQFIILIYFLCKTSSEEWYELVLINAQNQLLAPNINVGIVEPPNNKVVTNIMHNVVVIITCLVSLLNSKSPLKPKTTNGNILQARPIKHRIKLQMTKAGSKCNLKLNNASPR</sequence>
<comment type="caution">
    <text evidence="1">The sequence shown here is derived from an EMBL/GenBank/DDBJ whole genome shotgun (WGS) entry which is preliminary data.</text>
</comment>
<dbReference type="Proteomes" id="UP000475862">
    <property type="component" value="Unassembled WGS sequence"/>
</dbReference>
<reference evidence="1 2" key="1">
    <citation type="submission" date="2019-08" db="EMBL/GenBank/DDBJ databases">
        <title>The genome of the soybean aphid Biotype 1, its phylome, world population structure and adaptation to the North American continent.</title>
        <authorList>
            <person name="Giordano R."/>
            <person name="Donthu R.K."/>
            <person name="Hernandez A.G."/>
            <person name="Wright C.L."/>
            <person name="Zimin A.V."/>
        </authorList>
    </citation>
    <scope>NUCLEOTIDE SEQUENCE [LARGE SCALE GENOMIC DNA]</scope>
    <source>
        <tissue evidence="1">Whole aphids</tissue>
    </source>
</reference>
<accession>A0A6G0TT30</accession>
<name>A0A6G0TT30_APHGL</name>
<keyword evidence="2" id="KW-1185">Reference proteome</keyword>
<gene>
    <name evidence="1" type="ORF">AGLY_005882</name>
</gene>
<protein>
    <submittedName>
        <fullName evidence="1">Uncharacterized protein</fullName>
    </submittedName>
</protein>
<organism evidence="1 2">
    <name type="scientific">Aphis glycines</name>
    <name type="common">Soybean aphid</name>
    <dbReference type="NCBI Taxonomy" id="307491"/>
    <lineage>
        <taxon>Eukaryota</taxon>
        <taxon>Metazoa</taxon>
        <taxon>Ecdysozoa</taxon>
        <taxon>Arthropoda</taxon>
        <taxon>Hexapoda</taxon>
        <taxon>Insecta</taxon>
        <taxon>Pterygota</taxon>
        <taxon>Neoptera</taxon>
        <taxon>Paraneoptera</taxon>
        <taxon>Hemiptera</taxon>
        <taxon>Sternorrhyncha</taxon>
        <taxon>Aphidomorpha</taxon>
        <taxon>Aphidoidea</taxon>
        <taxon>Aphididae</taxon>
        <taxon>Aphidini</taxon>
        <taxon>Aphis</taxon>
        <taxon>Aphis</taxon>
    </lineage>
</organism>
<dbReference type="EMBL" id="VYZN01000017">
    <property type="protein sequence ID" value="KAE9537910.1"/>
    <property type="molecule type" value="Genomic_DNA"/>
</dbReference>
<dbReference type="AlphaFoldDB" id="A0A6G0TT30"/>
<proteinExistence type="predicted"/>
<evidence type="ECO:0000313" key="2">
    <source>
        <dbReference type="Proteomes" id="UP000475862"/>
    </source>
</evidence>
<evidence type="ECO:0000313" key="1">
    <source>
        <dbReference type="EMBL" id="KAE9537910.1"/>
    </source>
</evidence>